<protein>
    <submittedName>
        <fullName evidence="3">Maleylpyruvate isomerase family mycothiol-dependent enzyme</fullName>
    </submittedName>
</protein>
<dbReference type="PANTHER" id="PTHR40758:SF1">
    <property type="entry name" value="CONSERVED PROTEIN"/>
    <property type="match status" value="1"/>
</dbReference>
<dbReference type="SUPFAM" id="SSF109854">
    <property type="entry name" value="DinB/YfiT-like putative metalloenzymes"/>
    <property type="match status" value="1"/>
</dbReference>
<proteinExistence type="predicted"/>
<dbReference type="GO" id="GO:0046872">
    <property type="term" value="F:metal ion binding"/>
    <property type="evidence" value="ECO:0007669"/>
    <property type="project" value="InterPro"/>
</dbReference>
<sequence>MVVQDWGGMELLQVFEDEGRELVKLTRKAEAARPVPECPDWTAADLVRHLTGVYRMVGLTVAEGRSERPSRAELAGDDTDPVSGLAEAHARVVRLLDEAPAELSCWTLWPAPNAREYWIRRMAYETLVHRVDLQNAISGTTRGSAGVEPEIAADGVDEMVTGFAQRYRGRLRAPVPSTISLSDTDTGRRWWIRLGPAEPEFGRGEIAAGTEVTARGGELLLLLWNRRTWDGLAVAGDEAPLRLWRSDAHL</sequence>
<dbReference type="InterPro" id="IPR017517">
    <property type="entry name" value="Maleyloyr_isom"/>
</dbReference>
<dbReference type="Proteomes" id="UP000305546">
    <property type="component" value="Unassembled WGS sequence"/>
</dbReference>
<reference evidence="3 4" key="1">
    <citation type="submission" date="2019-06" db="EMBL/GenBank/DDBJ databases">
        <title>Amycolatopsis alkalitolerans sp. nov., isolated from Gastrodia elata Blume.</title>
        <authorList>
            <person name="Narsing Rao M.P."/>
            <person name="Li W.J."/>
        </authorList>
    </citation>
    <scope>NUCLEOTIDE SEQUENCE [LARGE SCALE GENOMIC DNA]</scope>
    <source>
        <strain evidence="3 4">SYSUP0005</strain>
    </source>
</reference>
<organism evidence="3 4">
    <name type="scientific">Amycolatopsis alkalitolerans</name>
    <dbReference type="NCBI Taxonomy" id="2547244"/>
    <lineage>
        <taxon>Bacteria</taxon>
        <taxon>Bacillati</taxon>
        <taxon>Actinomycetota</taxon>
        <taxon>Actinomycetes</taxon>
        <taxon>Pseudonocardiales</taxon>
        <taxon>Pseudonocardiaceae</taxon>
        <taxon>Amycolatopsis</taxon>
    </lineage>
</organism>
<dbReference type="AlphaFoldDB" id="A0A5C4LZH0"/>
<evidence type="ECO:0000259" key="1">
    <source>
        <dbReference type="Pfam" id="PF07398"/>
    </source>
</evidence>
<keyword evidence="3" id="KW-0670">Pyruvate</keyword>
<dbReference type="Pfam" id="PF11716">
    <property type="entry name" value="MDMPI_N"/>
    <property type="match status" value="1"/>
</dbReference>
<name>A0A5C4LZH0_9PSEU</name>
<feature type="domain" description="Mycothiol-dependent maleylpyruvate isomerase metal-binding" evidence="2">
    <location>
        <begin position="16"/>
        <end position="134"/>
    </location>
</feature>
<dbReference type="GO" id="GO:0016853">
    <property type="term" value="F:isomerase activity"/>
    <property type="evidence" value="ECO:0007669"/>
    <property type="project" value="UniProtKB-KW"/>
</dbReference>
<dbReference type="NCBIfam" id="TIGR03083">
    <property type="entry name" value="maleylpyruvate isomerase family mycothiol-dependent enzyme"/>
    <property type="match status" value="1"/>
</dbReference>
<keyword evidence="4" id="KW-1185">Reference proteome</keyword>
<dbReference type="Pfam" id="PF07398">
    <property type="entry name" value="MDMPI_C"/>
    <property type="match status" value="1"/>
</dbReference>
<dbReference type="GO" id="GO:0005886">
    <property type="term" value="C:plasma membrane"/>
    <property type="evidence" value="ECO:0007669"/>
    <property type="project" value="TreeGrafter"/>
</dbReference>
<feature type="domain" description="MDMPI C-terminal" evidence="1">
    <location>
        <begin position="150"/>
        <end position="239"/>
    </location>
</feature>
<dbReference type="InterPro" id="IPR034660">
    <property type="entry name" value="DinB/YfiT-like"/>
</dbReference>
<dbReference type="PANTHER" id="PTHR40758">
    <property type="entry name" value="CONSERVED PROTEIN"/>
    <property type="match status" value="1"/>
</dbReference>
<comment type="caution">
    <text evidence="3">The sequence shown here is derived from an EMBL/GenBank/DDBJ whole genome shotgun (WGS) entry which is preliminary data.</text>
</comment>
<dbReference type="InterPro" id="IPR024344">
    <property type="entry name" value="MDMPI_metal-binding"/>
</dbReference>
<dbReference type="InterPro" id="IPR010872">
    <property type="entry name" value="MDMPI_C-term_domain"/>
</dbReference>
<accession>A0A5C4LZH0</accession>
<evidence type="ECO:0000313" key="3">
    <source>
        <dbReference type="EMBL" id="TNC24208.1"/>
    </source>
</evidence>
<evidence type="ECO:0000259" key="2">
    <source>
        <dbReference type="Pfam" id="PF11716"/>
    </source>
</evidence>
<keyword evidence="3" id="KW-0413">Isomerase</keyword>
<evidence type="ECO:0000313" key="4">
    <source>
        <dbReference type="Proteomes" id="UP000305546"/>
    </source>
</evidence>
<gene>
    <name evidence="3" type="ORF">FG385_19345</name>
</gene>
<dbReference type="EMBL" id="VDFW01000016">
    <property type="protein sequence ID" value="TNC24208.1"/>
    <property type="molecule type" value="Genomic_DNA"/>
</dbReference>